<dbReference type="InterPro" id="IPR000073">
    <property type="entry name" value="AB_hydrolase_1"/>
</dbReference>
<dbReference type="GO" id="GO:0016020">
    <property type="term" value="C:membrane"/>
    <property type="evidence" value="ECO:0007669"/>
    <property type="project" value="TreeGrafter"/>
</dbReference>
<dbReference type="InterPro" id="IPR029058">
    <property type="entry name" value="AB_hydrolase_fold"/>
</dbReference>
<gene>
    <name evidence="3" type="ORF">SAMN05660652_01188</name>
</gene>
<feature type="domain" description="AB hydrolase-1" evidence="2">
    <location>
        <begin position="12"/>
        <end position="241"/>
    </location>
</feature>
<keyword evidence="4" id="KW-1185">Reference proteome</keyword>
<proteinExistence type="predicted"/>
<dbReference type="InterPro" id="IPR050266">
    <property type="entry name" value="AB_hydrolase_sf"/>
</dbReference>
<dbReference type="PANTHER" id="PTHR43798:SF31">
    <property type="entry name" value="AB HYDROLASE SUPERFAMILY PROTEIN YCLE"/>
    <property type="match status" value="1"/>
</dbReference>
<dbReference type="STRING" id="83767.SAMN05660652_01188"/>
<evidence type="ECO:0000256" key="1">
    <source>
        <dbReference type="ARBA" id="ARBA00022801"/>
    </source>
</evidence>
<sequence length="258" mass="28017">MSTAAEKPGLALIHGWGLGREAWAPVTDALSAHYDVRCIDLPGYGDAPADPADFCATADRLADAVPSGTILCGWSLGAMLALQMAHNRPERFRALYLVGATACFTQQRGWSHGQSPTLLKMFMTAVKAAPADTLQRFIALLNQGDAQARANTRTQQRALPADRFADTASLLQGLEWLWKSDLRTLVATISIPTLLIHGENDPLMPLPAAQWLADHLPDAQLEIFRGAAHAPFLSAPERFAELLIDTCHALRPYQATRS</sequence>
<dbReference type="AlphaFoldDB" id="A0A1G7ZIV1"/>
<dbReference type="Proteomes" id="UP000198607">
    <property type="component" value="Unassembled WGS sequence"/>
</dbReference>
<keyword evidence="1" id="KW-0378">Hydrolase</keyword>
<evidence type="ECO:0000313" key="4">
    <source>
        <dbReference type="Proteomes" id="UP000198607"/>
    </source>
</evidence>
<dbReference type="RefSeq" id="WP_091935228.1">
    <property type="nucleotide sequence ID" value="NZ_FNCY01000003.1"/>
</dbReference>
<protein>
    <submittedName>
        <fullName evidence="3">Pimeloyl-[acyl-carrier protein] methyl ester esterase</fullName>
    </submittedName>
</protein>
<organism evidence="3 4">
    <name type="scientific">Propionivibrio dicarboxylicus</name>
    <dbReference type="NCBI Taxonomy" id="83767"/>
    <lineage>
        <taxon>Bacteria</taxon>
        <taxon>Pseudomonadati</taxon>
        <taxon>Pseudomonadota</taxon>
        <taxon>Betaproteobacteria</taxon>
        <taxon>Rhodocyclales</taxon>
        <taxon>Rhodocyclaceae</taxon>
        <taxon>Propionivibrio</taxon>
    </lineage>
</organism>
<evidence type="ECO:0000313" key="3">
    <source>
        <dbReference type="EMBL" id="SDH08628.1"/>
    </source>
</evidence>
<reference evidence="3 4" key="1">
    <citation type="submission" date="2016-10" db="EMBL/GenBank/DDBJ databases">
        <authorList>
            <person name="de Groot N.N."/>
        </authorList>
    </citation>
    <scope>NUCLEOTIDE SEQUENCE [LARGE SCALE GENOMIC DNA]</scope>
    <source>
        <strain evidence="3 4">DSM 5885</strain>
    </source>
</reference>
<dbReference type="PANTHER" id="PTHR43798">
    <property type="entry name" value="MONOACYLGLYCEROL LIPASE"/>
    <property type="match status" value="1"/>
</dbReference>
<name>A0A1G7ZIV1_9RHOO</name>
<dbReference type="EMBL" id="FNCY01000003">
    <property type="protein sequence ID" value="SDH08628.1"/>
    <property type="molecule type" value="Genomic_DNA"/>
</dbReference>
<dbReference type="OrthoDB" id="9798888at2"/>
<dbReference type="Gene3D" id="3.40.50.1820">
    <property type="entry name" value="alpha/beta hydrolase"/>
    <property type="match status" value="1"/>
</dbReference>
<dbReference type="SUPFAM" id="SSF53474">
    <property type="entry name" value="alpha/beta-Hydrolases"/>
    <property type="match status" value="1"/>
</dbReference>
<dbReference type="GO" id="GO:0016787">
    <property type="term" value="F:hydrolase activity"/>
    <property type="evidence" value="ECO:0007669"/>
    <property type="project" value="UniProtKB-KW"/>
</dbReference>
<dbReference type="Pfam" id="PF12697">
    <property type="entry name" value="Abhydrolase_6"/>
    <property type="match status" value="1"/>
</dbReference>
<accession>A0A1G7ZIV1</accession>
<evidence type="ECO:0000259" key="2">
    <source>
        <dbReference type="Pfam" id="PF12697"/>
    </source>
</evidence>